<keyword evidence="3" id="KW-1185">Reference proteome</keyword>
<gene>
    <name evidence="2" type="ORF">ELAC_1905</name>
</gene>
<dbReference type="OrthoDB" id="21330at2"/>
<dbReference type="PROSITE" id="PS51462">
    <property type="entry name" value="NUDIX"/>
    <property type="match status" value="1"/>
</dbReference>
<dbReference type="SUPFAM" id="SSF55811">
    <property type="entry name" value="Nudix"/>
    <property type="match status" value="1"/>
</dbReference>
<dbReference type="Gene3D" id="3.90.79.10">
    <property type="entry name" value="Nucleoside Triphosphate Pyrophosphohydrolase"/>
    <property type="match status" value="1"/>
</dbReference>
<reference evidence="3" key="1">
    <citation type="submission" date="2015-06" db="EMBL/GenBank/DDBJ databases">
        <authorList>
            <person name="Bertelli C."/>
        </authorList>
    </citation>
    <scope>NUCLEOTIDE SEQUENCE [LARGE SCALE GENOMIC DNA]</scope>
    <source>
        <strain evidence="3">CRIB-30</strain>
    </source>
</reference>
<dbReference type="AlphaFoldDB" id="A0A0H5E7C2"/>
<dbReference type="Proteomes" id="UP000220251">
    <property type="component" value="Unassembled WGS sequence"/>
</dbReference>
<evidence type="ECO:0000313" key="3">
    <source>
        <dbReference type="Proteomes" id="UP000220251"/>
    </source>
</evidence>
<keyword evidence="2" id="KW-0378">Hydrolase</keyword>
<dbReference type="RefSeq" id="WP_098039096.1">
    <property type="nucleotide sequence ID" value="NZ_CWGJ01000026.1"/>
</dbReference>
<organism evidence="2 3">
    <name type="scientific">Estrella lausannensis</name>
    <dbReference type="NCBI Taxonomy" id="483423"/>
    <lineage>
        <taxon>Bacteria</taxon>
        <taxon>Pseudomonadati</taxon>
        <taxon>Chlamydiota</taxon>
        <taxon>Chlamydiia</taxon>
        <taxon>Parachlamydiales</taxon>
        <taxon>Candidatus Criblamydiaceae</taxon>
        <taxon>Estrella</taxon>
    </lineage>
</organism>
<name>A0A0H5E7C2_9BACT</name>
<protein>
    <submittedName>
        <fullName evidence="2">NUDIX hydrolase</fullName>
    </submittedName>
</protein>
<feature type="domain" description="Nudix hydrolase" evidence="1">
    <location>
        <begin position="88"/>
        <end position="227"/>
    </location>
</feature>
<proteinExistence type="predicted"/>
<accession>A0A0H5E7C2</accession>
<dbReference type="InterPro" id="IPR015797">
    <property type="entry name" value="NUDIX_hydrolase-like_dom_sf"/>
</dbReference>
<evidence type="ECO:0000259" key="1">
    <source>
        <dbReference type="PROSITE" id="PS51462"/>
    </source>
</evidence>
<evidence type="ECO:0000313" key="2">
    <source>
        <dbReference type="EMBL" id="CRX39230.1"/>
    </source>
</evidence>
<dbReference type="EMBL" id="CWGJ01000026">
    <property type="protein sequence ID" value="CRX39230.1"/>
    <property type="molecule type" value="Genomic_DNA"/>
</dbReference>
<sequence>MDEFVEVSCRKDFKGTLVENVRHLSDESLRRIDEIWDKEFQIRQGSLYNGDVLGIVSASDEELLVEKVEYKLVLALLRDPRLSAEISFKPLSTSGMTISSGAVLIGQRSQYVSSYPNFYEMVPSGSIDCSTCHEGIIDLREQLVKELTEEADIHPSYIESTEGWSLIYDVAGRGYEVVARLRVKEFISSSPKHMSEGEYRSLIWLPKEEFEKHLMQHIDHYVPLTKHLYYSWKELI</sequence>
<dbReference type="InterPro" id="IPR000086">
    <property type="entry name" value="NUDIX_hydrolase_dom"/>
</dbReference>
<dbReference type="GO" id="GO:0016787">
    <property type="term" value="F:hydrolase activity"/>
    <property type="evidence" value="ECO:0007669"/>
    <property type="project" value="UniProtKB-KW"/>
</dbReference>